<evidence type="ECO:0000313" key="3">
    <source>
        <dbReference type="EMBL" id="AQG78706.1"/>
    </source>
</evidence>
<organism evidence="3 4">
    <name type="scientific">Spirosoma montaniterrae</name>
    <dbReference type="NCBI Taxonomy" id="1178516"/>
    <lineage>
        <taxon>Bacteria</taxon>
        <taxon>Pseudomonadati</taxon>
        <taxon>Bacteroidota</taxon>
        <taxon>Cytophagia</taxon>
        <taxon>Cytophagales</taxon>
        <taxon>Cytophagaceae</taxon>
        <taxon>Spirosoma</taxon>
    </lineage>
</organism>
<reference evidence="3 4" key="1">
    <citation type="submission" date="2016-01" db="EMBL/GenBank/DDBJ databases">
        <authorList>
            <person name="Oliw E.H."/>
        </authorList>
    </citation>
    <scope>NUCLEOTIDE SEQUENCE [LARGE SCALE GENOMIC DNA]</scope>
    <source>
        <strain evidence="3 4">DY10</strain>
    </source>
</reference>
<keyword evidence="2" id="KW-0812">Transmembrane</keyword>
<evidence type="ECO:0000256" key="1">
    <source>
        <dbReference type="SAM" id="MobiDB-lite"/>
    </source>
</evidence>
<protein>
    <submittedName>
        <fullName evidence="3">Uncharacterized protein</fullName>
    </submittedName>
</protein>
<sequence>MAFLLLYTHRNLVRFVSEHKYILIFVTKLLFAFLLGVSGIAAAQTSDSAKAMPAATAAKQPDKPQTVGSTNAERRALDDAFVQWKQRYATNRAWVAAEIKAIKQELAELRQTKPEQATPLIDLLNGSIQTWNREKTDYGDPEQFAECQELLATVRESIRKAKE</sequence>
<accession>A0A1P9WTJ3</accession>
<keyword evidence="4" id="KW-1185">Reference proteome</keyword>
<dbReference type="Proteomes" id="UP000187941">
    <property type="component" value="Chromosome"/>
</dbReference>
<feature type="transmembrane region" description="Helical" evidence="2">
    <location>
        <begin position="21"/>
        <end position="43"/>
    </location>
</feature>
<dbReference type="AlphaFoldDB" id="A0A1P9WTJ3"/>
<evidence type="ECO:0000313" key="4">
    <source>
        <dbReference type="Proteomes" id="UP000187941"/>
    </source>
</evidence>
<dbReference type="OrthoDB" id="965813at2"/>
<keyword evidence="2" id="KW-1133">Transmembrane helix</keyword>
<name>A0A1P9WTJ3_9BACT</name>
<dbReference type="RefSeq" id="WP_077130147.1">
    <property type="nucleotide sequence ID" value="NZ_CP014263.1"/>
</dbReference>
<dbReference type="EMBL" id="CP014263">
    <property type="protein sequence ID" value="AQG78706.1"/>
    <property type="molecule type" value="Genomic_DNA"/>
</dbReference>
<dbReference type="STRING" id="1178516.AWR27_04765"/>
<keyword evidence="2" id="KW-0472">Membrane</keyword>
<proteinExistence type="predicted"/>
<dbReference type="KEGG" id="smon:AWR27_04765"/>
<evidence type="ECO:0000256" key="2">
    <source>
        <dbReference type="SAM" id="Phobius"/>
    </source>
</evidence>
<gene>
    <name evidence="3" type="ORF">AWR27_04765</name>
</gene>
<feature type="region of interest" description="Disordered" evidence="1">
    <location>
        <begin position="53"/>
        <end position="72"/>
    </location>
</feature>